<keyword evidence="4" id="KW-1185">Reference proteome</keyword>
<sequence length="105" mass="11778">NVIGVFCVMTEINTFLETITLEKDEPSMPEPGDAPRRSPQGVPYTELRHIVNADGLHLFCRYWEPTGPPRALVFIAHGAGEHSGPYEEIAQRLKELSLLVFAHDH</sequence>
<accession>A0ABV0WGL9</accession>
<dbReference type="EMBL" id="JAHRIM010050229">
    <property type="protein sequence ID" value="MEQ2268561.1"/>
    <property type="molecule type" value="Genomic_DNA"/>
</dbReference>
<dbReference type="Proteomes" id="UP001444071">
    <property type="component" value="Unassembled WGS sequence"/>
</dbReference>
<evidence type="ECO:0000256" key="1">
    <source>
        <dbReference type="SAM" id="MobiDB-lite"/>
    </source>
</evidence>
<gene>
    <name evidence="3" type="ORF">XENORESO_004742</name>
</gene>
<comment type="caution">
    <text evidence="3">The sequence shown here is derived from an EMBL/GenBank/DDBJ whole genome shotgun (WGS) entry which is preliminary data.</text>
</comment>
<dbReference type="SUPFAM" id="SSF53474">
    <property type="entry name" value="alpha/beta-Hydrolases"/>
    <property type="match status" value="1"/>
</dbReference>
<name>A0ABV0WGL9_9TELE</name>
<reference evidence="3 4" key="1">
    <citation type="submission" date="2021-06" db="EMBL/GenBank/DDBJ databases">
        <authorList>
            <person name="Palmer J.M."/>
        </authorList>
    </citation>
    <scope>NUCLEOTIDE SEQUENCE [LARGE SCALE GENOMIC DNA]</scope>
    <source>
        <strain evidence="3 4">XR_2019</strain>
        <tissue evidence="3">Muscle</tissue>
    </source>
</reference>
<dbReference type="Gene3D" id="3.40.50.1820">
    <property type="entry name" value="alpha/beta hydrolase"/>
    <property type="match status" value="1"/>
</dbReference>
<organism evidence="3 4">
    <name type="scientific">Xenotaenia resolanae</name>
    <dbReference type="NCBI Taxonomy" id="208358"/>
    <lineage>
        <taxon>Eukaryota</taxon>
        <taxon>Metazoa</taxon>
        <taxon>Chordata</taxon>
        <taxon>Craniata</taxon>
        <taxon>Vertebrata</taxon>
        <taxon>Euteleostomi</taxon>
        <taxon>Actinopterygii</taxon>
        <taxon>Neopterygii</taxon>
        <taxon>Teleostei</taxon>
        <taxon>Neoteleostei</taxon>
        <taxon>Acanthomorphata</taxon>
        <taxon>Ovalentaria</taxon>
        <taxon>Atherinomorphae</taxon>
        <taxon>Cyprinodontiformes</taxon>
        <taxon>Goodeidae</taxon>
        <taxon>Xenotaenia</taxon>
    </lineage>
</organism>
<evidence type="ECO:0000259" key="2">
    <source>
        <dbReference type="Pfam" id="PF12146"/>
    </source>
</evidence>
<evidence type="ECO:0000313" key="3">
    <source>
        <dbReference type="EMBL" id="MEQ2268561.1"/>
    </source>
</evidence>
<dbReference type="InterPro" id="IPR029058">
    <property type="entry name" value="AB_hydrolase_fold"/>
</dbReference>
<feature type="non-terminal residue" evidence="3">
    <location>
        <position position="105"/>
    </location>
</feature>
<dbReference type="InterPro" id="IPR022742">
    <property type="entry name" value="Hydrolase_4"/>
</dbReference>
<feature type="non-terminal residue" evidence="3">
    <location>
        <position position="1"/>
    </location>
</feature>
<protein>
    <recommendedName>
        <fullName evidence="2">Serine aminopeptidase S33 domain-containing protein</fullName>
    </recommendedName>
</protein>
<dbReference type="Pfam" id="PF12146">
    <property type="entry name" value="Hydrolase_4"/>
    <property type="match status" value="1"/>
</dbReference>
<feature type="domain" description="Serine aminopeptidase S33" evidence="2">
    <location>
        <begin position="68"/>
        <end position="105"/>
    </location>
</feature>
<proteinExistence type="predicted"/>
<evidence type="ECO:0000313" key="4">
    <source>
        <dbReference type="Proteomes" id="UP001444071"/>
    </source>
</evidence>
<feature type="region of interest" description="Disordered" evidence="1">
    <location>
        <begin position="20"/>
        <end position="41"/>
    </location>
</feature>